<accession>A0ABR7XU97</accession>
<evidence type="ECO:0000313" key="3">
    <source>
        <dbReference type="Proteomes" id="UP000651112"/>
    </source>
</evidence>
<proteinExistence type="predicted"/>
<dbReference type="EMBL" id="JACNYL010000003">
    <property type="protein sequence ID" value="MBD1422619.1"/>
    <property type="molecule type" value="Genomic_DNA"/>
</dbReference>
<protein>
    <submittedName>
        <fullName evidence="2">DUF2075 domain-containing protein</fullName>
    </submittedName>
</protein>
<gene>
    <name evidence="2" type="ORF">H8B21_13665</name>
</gene>
<sequence length="123" mass="13913">MTGFCWPWTKEADADGELHKDVVVGDYIRPWNSNEKNQGTRRGIPKSRYWAYDDAGIDQVGRIYTAQGFEFDYGGVIFVPISSTIPIPGNGRVFPRTPTIAKSKDLTFYSWLRIHIVSSLVVV</sequence>
<evidence type="ECO:0000313" key="2">
    <source>
        <dbReference type="EMBL" id="MBD1422619.1"/>
    </source>
</evidence>
<comment type="caution">
    <text evidence="2">The sequence shown here is derived from an EMBL/GenBank/DDBJ whole genome shotgun (WGS) entry which is preliminary data.</text>
</comment>
<dbReference type="InterPro" id="IPR018647">
    <property type="entry name" value="SLFN_3-like_DNA/RNA_helicase"/>
</dbReference>
<keyword evidence="3" id="KW-1185">Reference proteome</keyword>
<evidence type="ECO:0000259" key="1">
    <source>
        <dbReference type="Pfam" id="PF09848"/>
    </source>
</evidence>
<feature type="domain" description="Schlafen group 3-like DNA/RNA helicase" evidence="1">
    <location>
        <begin position="3"/>
        <end position="78"/>
    </location>
</feature>
<dbReference type="Pfam" id="PF09848">
    <property type="entry name" value="SLFN-g3_helicase"/>
    <property type="match status" value="1"/>
</dbReference>
<dbReference type="Proteomes" id="UP000651112">
    <property type="component" value="Unassembled WGS sequence"/>
</dbReference>
<reference evidence="2 3" key="1">
    <citation type="submission" date="2020-08" db="EMBL/GenBank/DDBJ databases">
        <title>Sphingobacterium sp. DN00404 isolated from aquaculture water.</title>
        <authorList>
            <person name="Zhang M."/>
        </authorList>
    </citation>
    <scope>NUCLEOTIDE SEQUENCE [LARGE SCALE GENOMIC DNA]</scope>
    <source>
        <strain evidence="2 3">KCTC 42746</strain>
    </source>
</reference>
<name>A0ABR7XU97_9SPHI</name>
<organism evidence="2 3">
    <name type="scientific">Sphingobacterium chuzhouense</name>
    <dbReference type="NCBI Taxonomy" id="1742264"/>
    <lineage>
        <taxon>Bacteria</taxon>
        <taxon>Pseudomonadati</taxon>
        <taxon>Bacteroidota</taxon>
        <taxon>Sphingobacteriia</taxon>
        <taxon>Sphingobacteriales</taxon>
        <taxon>Sphingobacteriaceae</taxon>
        <taxon>Sphingobacterium</taxon>
    </lineage>
</organism>